<accession>A0A060NQL2</accession>
<evidence type="ECO:0000313" key="1">
    <source>
        <dbReference type="EMBL" id="BAO84062.1"/>
    </source>
</evidence>
<protein>
    <recommendedName>
        <fullName evidence="3">Prevent-host-death protein</fullName>
    </recommendedName>
</protein>
<sequence length="92" mass="10410">MKSATLPAVRVAPELRNQLEAVLDGNESISAFVEEAVRSAVNYRRIQAEFLARGEQAWQEYQRTGQSRPAAEVFDRIQGRIDARRQALVHQS</sequence>
<evidence type="ECO:0000313" key="2">
    <source>
        <dbReference type="Proteomes" id="UP000066014"/>
    </source>
</evidence>
<dbReference type="EMBL" id="AP014569">
    <property type="protein sequence ID" value="BAO84062.1"/>
    <property type="molecule type" value="Genomic_DNA"/>
</dbReference>
<dbReference type="AlphaFoldDB" id="A0A060NQL2"/>
<gene>
    <name evidence="1" type="ORF">SMCB_1834</name>
</gene>
<dbReference type="NCBIfam" id="NF041551">
    <property type="entry name" value="YlcI_YnfO_N"/>
    <property type="match status" value="1"/>
</dbReference>
<dbReference type="STRING" id="1458426.SMCB_1834"/>
<organism evidence="1 2">
    <name type="scientific">Serpentinimonas maccroryi</name>
    <dbReference type="NCBI Taxonomy" id="1458426"/>
    <lineage>
        <taxon>Bacteria</taxon>
        <taxon>Pseudomonadati</taxon>
        <taxon>Pseudomonadota</taxon>
        <taxon>Betaproteobacteria</taxon>
        <taxon>Burkholderiales</taxon>
        <taxon>Comamonadaceae</taxon>
        <taxon>Serpentinimonas</taxon>
    </lineage>
</organism>
<evidence type="ECO:0008006" key="3">
    <source>
        <dbReference type="Google" id="ProtNLM"/>
    </source>
</evidence>
<dbReference type="KEGG" id="cbab:SMCB_1834"/>
<dbReference type="HOGENOM" id="CLU_173852_0_0_4"/>
<keyword evidence="2" id="KW-1185">Reference proteome</keyword>
<dbReference type="OrthoDB" id="8400336at2"/>
<dbReference type="Proteomes" id="UP000066014">
    <property type="component" value="Chromosome"/>
</dbReference>
<name>A0A060NQL2_9BURK</name>
<proteinExistence type="predicted"/>
<dbReference type="RefSeq" id="WP_045536473.1">
    <property type="nucleotide sequence ID" value="NZ_AP014569.1"/>
</dbReference>
<reference evidence="1 2" key="1">
    <citation type="journal article" date="2014" name="Nat. Commun.">
        <title>Physiological and genomic features of highly alkaliphilic hydrogen-utilizing Betaproteobacteria from a continental serpentinizing site.</title>
        <authorList>
            <person name="Suzuki S."/>
            <person name="Kuenen J.G."/>
            <person name="Schipper K."/>
            <person name="van der Velde S."/>
            <person name="Ishii S."/>
            <person name="Wu A."/>
            <person name="Sorokin D.Y."/>
            <person name="Tenney A."/>
            <person name="Meng X.Y."/>
            <person name="Morrill P.L."/>
            <person name="Kamagata Y."/>
            <person name="Muyzer G."/>
            <person name="Nealson K.H."/>
        </authorList>
    </citation>
    <scope>NUCLEOTIDE SEQUENCE [LARGE SCALE GENOMIC DNA]</scope>
    <source>
        <strain evidence="1 2">B1</strain>
    </source>
</reference>